<evidence type="ECO:0000313" key="2">
    <source>
        <dbReference type="EMBL" id="MCB2409295.1"/>
    </source>
</evidence>
<feature type="transmembrane region" description="Helical" evidence="1">
    <location>
        <begin position="78"/>
        <end position="100"/>
    </location>
</feature>
<name>A0ABS8ASX1_9BACT</name>
<comment type="caution">
    <text evidence="2">The sequence shown here is derived from an EMBL/GenBank/DDBJ whole genome shotgun (WGS) entry which is preliminary data.</text>
</comment>
<accession>A0ABS8ASX1</accession>
<feature type="transmembrane region" description="Helical" evidence="1">
    <location>
        <begin position="52"/>
        <end position="72"/>
    </location>
</feature>
<keyword evidence="1" id="KW-1133">Transmembrane helix</keyword>
<keyword evidence="3" id="KW-1185">Reference proteome</keyword>
<reference evidence="2" key="1">
    <citation type="submission" date="2021-10" db="EMBL/GenBank/DDBJ databases">
        <authorList>
            <person name="Dean J.D."/>
            <person name="Kim M.K."/>
            <person name="Newey C.N."/>
            <person name="Stoker T.S."/>
            <person name="Thompson D.W."/>
            <person name="Grose J.H."/>
        </authorList>
    </citation>
    <scope>NUCLEOTIDE SEQUENCE</scope>
    <source>
        <strain evidence="2">BT178</strain>
    </source>
</reference>
<dbReference type="EMBL" id="JAJADR010000004">
    <property type="protein sequence ID" value="MCB2409295.1"/>
    <property type="molecule type" value="Genomic_DNA"/>
</dbReference>
<evidence type="ECO:0008006" key="4">
    <source>
        <dbReference type="Google" id="ProtNLM"/>
    </source>
</evidence>
<keyword evidence="1" id="KW-0812">Transmembrane</keyword>
<sequence length="143" mass="16095">MLLKLLLLNFALAAYLTGVIWLVQLVHYPGFVQASGAGFAAFHQAHLRRMGWVVMGPMVAELLLAGWLAWAAKGLGAAGWWSLALVVGIWLTTFFISVPFHNRLTRDGYNYITIDGLVRTNWLRTLAWTARMLLLGAWLWQQL</sequence>
<proteinExistence type="predicted"/>
<protein>
    <recommendedName>
        <fullName evidence="4">DUF1772 domain-containing protein</fullName>
    </recommendedName>
</protein>
<gene>
    <name evidence="2" type="ORF">LGH74_14985</name>
</gene>
<evidence type="ECO:0000313" key="3">
    <source>
        <dbReference type="Proteomes" id="UP001165296"/>
    </source>
</evidence>
<evidence type="ECO:0000256" key="1">
    <source>
        <dbReference type="SAM" id="Phobius"/>
    </source>
</evidence>
<keyword evidence="1" id="KW-0472">Membrane</keyword>
<dbReference type="Proteomes" id="UP001165296">
    <property type="component" value="Unassembled WGS sequence"/>
</dbReference>
<feature type="transmembrane region" description="Helical" evidence="1">
    <location>
        <begin position="6"/>
        <end position="31"/>
    </location>
</feature>
<dbReference type="RefSeq" id="WP_226176895.1">
    <property type="nucleotide sequence ID" value="NZ_JAJADR010000004.1"/>
</dbReference>
<organism evidence="2 3">
    <name type="scientific">Hymenobacter lucidus</name>
    <dbReference type="NCBI Taxonomy" id="2880930"/>
    <lineage>
        <taxon>Bacteria</taxon>
        <taxon>Pseudomonadati</taxon>
        <taxon>Bacteroidota</taxon>
        <taxon>Cytophagia</taxon>
        <taxon>Cytophagales</taxon>
        <taxon>Hymenobacteraceae</taxon>
        <taxon>Hymenobacter</taxon>
    </lineage>
</organism>